<dbReference type="STRING" id="1869.MB27_41230"/>
<sequence>MRSRTVLWSVSIVAGLAACCWGGRFLGTATLGAELSMPPRWRIPEVPAGATVVEDTRSCGSGGCGWSLTLQPAAGQTAEELAREMGVAEWRNEPPTLTDPAFVSVGSHIRAGQVVVYVGYR</sequence>
<evidence type="ECO:0000313" key="2">
    <source>
        <dbReference type="Proteomes" id="UP000054537"/>
    </source>
</evidence>
<dbReference type="Proteomes" id="UP000054537">
    <property type="component" value="Unassembled WGS sequence"/>
</dbReference>
<dbReference type="EMBL" id="JRTT01000138">
    <property type="protein sequence ID" value="KHD72279.1"/>
    <property type="molecule type" value="Genomic_DNA"/>
</dbReference>
<keyword evidence="2" id="KW-1185">Reference proteome</keyword>
<accession>A0A0A6UDD7</accession>
<evidence type="ECO:0000313" key="1">
    <source>
        <dbReference type="EMBL" id="KHD72279.1"/>
    </source>
</evidence>
<comment type="caution">
    <text evidence="1">The sequence shown here is derived from an EMBL/GenBank/DDBJ whole genome shotgun (WGS) entry which is preliminary data.</text>
</comment>
<dbReference type="eggNOG" id="ENOG502ZEDB">
    <property type="taxonomic scope" value="Bacteria"/>
</dbReference>
<dbReference type="OrthoDB" id="3384074at2"/>
<protein>
    <submittedName>
        <fullName evidence="1">Uncharacterized protein</fullName>
    </submittedName>
</protein>
<dbReference type="PROSITE" id="PS51257">
    <property type="entry name" value="PROKAR_LIPOPROTEIN"/>
    <property type="match status" value="1"/>
</dbReference>
<name>A0A0A6UDD7_ACTUT</name>
<organism evidence="1 2">
    <name type="scientific">Actinoplanes utahensis</name>
    <dbReference type="NCBI Taxonomy" id="1869"/>
    <lineage>
        <taxon>Bacteria</taxon>
        <taxon>Bacillati</taxon>
        <taxon>Actinomycetota</taxon>
        <taxon>Actinomycetes</taxon>
        <taxon>Micromonosporales</taxon>
        <taxon>Micromonosporaceae</taxon>
        <taxon>Actinoplanes</taxon>
    </lineage>
</organism>
<dbReference type="RefSeq" id="WP_043533636.1">
    <property type="nucleotide sequence ID" value="NZ_BAABKU010000055.1"/>
</dbReference>
<gene>
    <name evidence="1" type="ORF">MB27_41230</name>
</gene>
<proteinExistence type="predicted"/>
<dbReference type="AlphaFoldDB" id="A0A0A6UDD7"/>
<reference evidence="1 2" key="1">
    <citation type="submission" date="2014-10" db="EMBL/GenBank/DDBJ databases">
        <title>Draft genome sequence of Actinoplanes utahensis NRRL 12052.</title>
        <authorList>
            <person name="Velasco-Bucheli B."/>
            <person name="del Cerro C."/>
            <person name="Hormigo D."/>
            <person name="Garcia J.L."/>
            <person name="Acebal C."/>
            <person name="Arroyo M."/>
            <person name="de la Mata I."/>
        </authorList>
    </citation>
    <scope>NUCLEOTIDE SEQUENCE [LARGE SCALE GENOMIC DNA]</scope>
    <source>
        <strain evidence="1 2">NRRL 12052</strain>
    </source>
</reference>